<evidence type="ECO:0000313" key="13">
    <source>
        <dbReference type="Proteomes" id="UP000003835"/>
    </source>
</evidence>
<keyword evidence="5" id="KW-0677">Repeat</keyword>
<protein>
    <submittedName>
        <fullName evidence="12">Tetratricopeptide repeat family</fullName>
    </submittedName>
</protein>
<dbReference type="SMART" id="SM00028">
    <property type="entry name" value="TPR"/>
    <property type="match status" value="12"/>
</dbReference>
<dbReference type="PANTHER" id="PTHR45783">
    <property type="entry name" value="KINESIN LIGHT CHAIN"/>
    <property type="match status" value="1"/>
</dbReference>
<evidence type="ECO:0000256" key="7">
    <source>
        <dbReference type="ARBA" id="ARBA00023054"/>
    </source>
</evidence>
<evidence type="ECO:0000256" key="1">
    <source>
        <dbReference type="ARBA" id="ARBA00004245"/>
    </source>
</evidence>
<feature type="domain" description="CHAT" evidence="11">
    <location>
        <begin position="803"/>
        <end position="1180"/>
    </location>
</feature>
<evidence type="ECO:0000256" key="6">
    <source>
        <dbReference type="ARBA" id="ARBA00022803"/>
    </source>
</evidence>
<dbReference type="InterPro" id="IPR002151">
    <property type="entry name" value="Kinesin_light"/>
</dbReference>
<feature type="repeat" description="TPR" evidence="10">
    <location>
        <begin position="201"/>
        <end position="234"/>
    </location>
</feature>
<dbReference type="PANTHER" id="PTHR45783:SF3">
    <property type="entry name" value="KINESIN LIGHT CHAIN"/>
    <property type="match status" value="1"/>
</dbReference>
<dbReference type="AlphaFoldDB" id="B4VUQ2"/>
<organism evidence="12 13">
    <name type="scientific">Coleofasciculus chthonoplastes PCC 7420</name>
    <dbReference type="NCBI Taxonomy" id="118168"/>
    <lineage>
        <taxon>Bacteria</taxon>
        <taxon>Bacillati</taxon>
        <taxon>Cyanobacteriota</taxon>
        <taxon>Cyanophyceae</taxon>
        <taxon>Coleofasciculales</taxon>
        <taxon>Coleofasciculaceae</taxon>
        <taxon>Coleofasciculus</taxon>
    </lineage>
</organism>
<dbReference type="eggNOG" id="COG0457">
    <property type="taxonomic scope" value="Bacteria"/>
</dbReference>
<dbReference type="GO" id="GO:0005737">
    <property type="term" value="C:cytoplasm"/>
    <property type="evidence" value="ECO:0007669"/>
    <property type="project" value="TreeGrafter"/>
</dbReference>
<dbReference type="Proteomes" id="UP000003835">
    <property type="component" value="Unassembled WGS sequence"/>
</dbReference>
<dbReference type="GO" id="GO:0007018">
    <property type="term" value="P:microtubule-based movement"/>
    <property type="evidence" value="ECO:0007669"/>
    <property type="project" value="TreeGrafter"/>
</dbReference>
<feature type="repeat" description="TPR" evidence="10">
    <location>
        <begin position="285"/>
        <end position="318"/>
    </location>
</feature>
<dbReference type="HOGENOM" id="CLU_002404_1_0_3"/>
<dbReference type="GO" id="GO:0005874">
    <property type="term" value="C:microtubule"/>
    <property type="evidence" value="ECO:0007669"/>
    <property type="project" value="UniProtKB-KW"/>
</dbReference>
<dbReference type="GO" id="GO:0005871">
    <property type="term" value="C:kinesin complex"/>
    <property type="evidence" value="ECO:0007669"/>
    <property type="project" value="InterPro"/>
</dbReference>
<reference evidence="12 13" key="1">
    <citation type="submission" date="2008-07" db="EMBL/GenBank/DDBJ databases">
        <authorList>
            <person name="Tandeau de Marsac N."/>
            <person name="Ferriera S."/>
            <person name="Johnson J."/>
            <person name="Kravitz S."/>
            <person name="Beeson K."/>
            <person name="Sutton G."/>
            <person name="Rogers Y.-H."/>
            <person name="Friedman R."/>
            <person name="Frazier M."/>
            <person name="Venter J.C."/>
        </authorList>
    </citation>
    <scope>NUCLEOTIDE SEQUENCE [LARGE SCALE GENOMIC DNA]</scope>
    <source>
        <strain evidence="12 13">PCC 7420</strain>
    </source>
</reference>
<sequence length="1190" mass="133110">MNEQRIQDYLKLIQTLLNCPNGKQVEILHHHSNLVDEGLVRMMEWVAEEMVKEGNTNGEWLREFAAKLAKPIESWQQLNQQVIQLYNQSQYTQAVSLAEAALVLAQQLWGNDHPHIASSLNNLAELYRSKRRLGEAEPLYQQALAMRQRLFAHDHPDVASSLNNLGLLYHFQGRLPEAEPLYQRAMEMRQRLFAHDHPDVASSLNNLGGLYESQGKLTEAEPLLKQALAMRQRLFANDHPDVGLSLNNLGLLYQSQGKLTEAEPLLKQALAMRQYLFAGDHPDVASSLNNLGLLYQSQGKLAEAEPLYQQTLAMRQRLFSDDHPDVATSLNNLGLLYQSQGKLAEAEPLLQQAMEMFQRLFSDDHPDVATSLNNLGGLYQSQGKLAEAEPLLQQAMEMFQRLFSDDHPDVASSLNNLGGLYQSQGKLAEAEPLYQQAMEMFQRLFSDDHPDVASSLNNLGELYQSQGKLGEVEPLLQQALAMFQRLFADNHPHVGLSLNNLGGLYQSQGKLGEAEPLYQQALAMFQRLFAGDHPHVALSLNNLAVLFAATHRYDQALNYMKQAMAIENRLIHQAFTYSCESDRLAFLQQIRHNFDVFLSLIYQHFPNSPHAIQTALDLILQRKCLTATASAALNQAIHSGRYPHLQSEFTKLRQLSDQIIHYFYHEPRPDLIPQLQREQNQLQKQLTAQVPEIQLQDQPIDCHTVALALPEGSSLIEFVCFDVFDFHASHIKPARYLAFILPAGQPDNVQMRYLGAAQEINQLIQDFRHDVSDQVKAVQSLDMGGDDEEDEADEQPQPINGIELQHRIFAPLRPDLQPNQPLFLAPDGDLNLLPFDLLPSDETGETLLRDEYAISYLSGGRDILRSKIQTNRPSSPPLIIADPDFDLVAPVEAGLTDNIAIETPVGAGLADNIASTPPTSQQNPPSVFPNEQNSIATLLQTLANFSFQRAEGTRHLGESIAQRFNISPYFGKDALASHLTQCQSPELLLIATHGYFSKSIQTPSTSHPEDPMLRSALAFAGANRWLEGKPLPDAAEKGMVFAQDIAALDLWETELAILSACQTGIGDVKLGEGVFGLRRAFAIAGTKTLIMSLWSVPDRATALLMNRFLSNLRQGIGRRVALKEAQDYIRTIMVKQLQESELGCSILAELEKELPQTRQLHPTAQALAHPYFWGAWVCQGETKAVKLNRL</sequence>
<dbReference type="EMBL" id="DS989853">
    <property type="protein sequence ID" value="EDX74377.1"/>
    <property type="molecule type" value="Genomic_DNA"/>
</dbReference>
<keyword evidence="13" id="KW-1185">Reference proteome</keyword>
<evidence type="ECO:0000256" key="3">
    <source>
        <dbReference type="ARBA" id="ARBA00022490"/>
    </source>
</evidence>
<feature type="repeat" description="TPR" evidence="10">
    <location>
        <begin position="327"/>
        <end position="360"/>
    </location>
</feature>
<gene>
    <name evidence="12" type="ORF">MC7420_3901</name>
</gene>
<dbReference type="Pfam" id="PF12770">
    <property type="entry name" value="CHAT"/>
    <property type="match status" value="1"/>
</dbReference>
<dbReference type="RefSeq" id="WP_006102223.1">
    <property type="nucleotide sequence ID" value="NZ_DS989853.1"/>
</dbReference>
<dbReference type="InterPro" id="IPR024983">
    <property type="entry name" value="CHAT_dom"/>
</dbReference>
<proteinExistence type="inferred from homology"/>
<dbReference type="InterPro" id="IPR019734">
    <property type="entry name" value="TPR_rpt"/>
</dbReference>
<evidence type="ECO:0000256" key="2">
    <source>
        <dbReference type="ARBA" id="ARBA00009622"/>
    </source>
</evidence>
<dbReference type="PRINTS" id="PR00381">
    <property type="entry name" value="KINESINLIGHT"/>
</dbReference>
<dbReference type="GO" id="GO:0019894">
    <property type="term" value="F:kinesin binding"/>
    <property type="evidence" value="ECO:0007669"/>
    <property type="project" value="TreeGrafter"/>
</dbReference>
<evidence type="ECO:0000259" key="11">
    <source>
        <dbReference type="Pfam" id="PF12770"/>
    </source>
</evidence>
<feature type="repeat" description="TPR" evidence="10">
    <location>
        <begin position="411"/>
        <end position="444"/>
    </location>
</feature>
<keyword evidence="9" id="KW-0206">Cytoskeleton</keyword>
<keyword evidence="8" id="KW-0505">Motor protein</keyword>
<name>B4VUQ2_9CYAN</name>
<keyword evidence="3" id="KW-0963">Cytoplasm</keyword>
<evidence type="ECO:0000256" key="8">
    <source>
        <dbReference type="ARBA" id="ARBA00023175"/>
    </source>
</evidence>
<dbReference type="eggNOG" id="COG4995">
    <property type="taxonomic scope" value="Bacteria"/>
</dbReference>
<keyword evidence="7" id="KW-0175">Coiled coil</keyword>
<feature type="repeat" description="TPR" evidence="10">
    <location>
        <begin position="159"/>
        <end position="192"/>
    </location>
</feature>
<evidence type="ECO:0000256" key="9">
    <source>
        <dbReference type="ARBA" id="ARBA00023212"/>
    </source>
</evidence>
<evidence type="ECO:0000313" key="12">
    <source>
        <dbReference type="EMBL" id="EDX74377.1"/>
    </source>
</evidence>
<keyword evidence="4" id="KW-0493">Microtubule</keyword>
<dbReference type="Pfam" id="PF13424">
    <property type="entry name" value="TPR_12"/>
    <property type="match status" value="6"/>
</dbReference>
<comment type="subcellular location">
    <subcellularLocation>
        <location evidence="1">Cytoplasm</location>
        <location evidence="1">Cytoskeleton</location>
    </subcellularLocation>
</comment>
<dbReference type="OrthoDB" id="9797911at2"/>
<comment type="similarity">
    <text evidence="2">Belongs to the kinesin light chain family.</text>
</comment>
<evidence type="ECO:0000256" key="10">
    <source>
        <dbReference type="PROSITE-ProRule" id="PRU00339"/>
    </source>
</evidence>
<evidence type="ECO:0000256" key="4">
    <source>
        <dbReference type="ARBA" id="ARBA00022701"/>
    </source>
</evidence>
<dbReference type="Gene3D" id="1.25.40.10">
    <property type="entry name" value="Tetratricopeptide repeat domain"/>
    <property type="match status" value="3"/>
</dbReference>
<dbReference type="STRING" id="118168.MC7420_3901"/>
<evidence type="ECO:0000256" key="5">
    <source>
        <dbReference type="ARBA" id="ARBA00022737"/>
    </source>
</evidence>
<dbReference type="SUPFAM" id="SSF48452">
    <property type="entry name" value="TPR-like"/>
    <property type="match status" value="1"/>
</dbReference>
<dbReference type="PROSITE" id="PS50005">
    <property type="entry name" value="TPR"/>
    <property type="match status" value="5"/>
</dbReference>
<dbReference type="InterPro" id="IPR011990">
    <property type="entry name" value="TPR-like_helical_dom_sf"/>
</dbReference>
<accession>B4VUQ2</accession>
<keyword evidence="6 10" id="KW-0802">TPR repeat</keyword>